<keyword evidence="1" id="KW-0472">Membrane</keyword>
<gene>
    <name evidence="2" type="ORF">WKR92_06550</name>
</gene>
<feature type="transmembrane region" description="Helical" evidence="1">
    <location>
        <begin position="141"/>
        <end position="160"/>
    </location>
</feature>
<protein>
    <submittedName>
        <fullName evidence="2">Uncharacterized protein</fullName>
    </submittedName>
</protein>
<keyword evidence="3" id="KW-1185">Reference proteome</keyword>
<feature type="transmembrane region" description="Helical" evidence="1">
    <location>
        <begin position="308"/>
        <end position="329"/>
    </location>
</feature>
<proteinExistence type="predicted"/>
<feature type="transmembrane region" description="Helical" evidence="1">
    <location>
        <begin position="275"/>
        <end position="296"/>
    </location>
</feature>
<name>A0ABV5CFY5_9SPHI</name>
<feature type="transmembrane region" description="Helical" evidence="1">
    <location>
        <begin position="7"/>
        <end position="26"/>
    </location>
</feature>
<feature type="transmembrane region" description="Helical" evidence="1">
    <location>
        <begin position="103"/>
        <end position="120"/>
    </location>
</feature>
<evidence type="ECO:0000256" key="1">
    <source>
        <dbReference type="SAM" id="Phobius"/>
    </source>
</evidence>
<feature type="transmembrane region" description="Helical" evidence="1">
    <location>
        <begin position="379"/>
        <end position="398"/>
    </location>
</feature>
<feature type="transmembrane region" description="Helical" evidence="1">
    <location>
        <begin position="341"/>
        <end position="359"/>
    </location>
</feature>
<dbReference type="RefSeq" id="WP_375557022.1">
    <property type="nucleotide sequence ID" value="NZ_JBBVGT010000002.1"/>
</dbReference>
<feature type="transmembrane region" description="Helical" evidence="1">
    <location>
        <begin position="46"/>
        <end position="65"/>
    </location>
</feature>
<feature type="transmembrane region" description="Helical" evidence="1">
    <location>
        <begin position="180"/>
        <end position="199"/>
    </location>
</feature>
<dbReference type="Proteomes" id="UP001580928">
    <property type="component" value="Unassembled WGS sequence"/>
</dbReference>
<comment type="caution">
    <text evidence="2">The sequence shown here is derived from an EMBL/GenBank/DDBJ whole genome shotgun (WGS) entry which is preliminary data.</text>
</comment>
<evidence type="ECO:0000313" key="2">
    <source>
        <dbReference type="EMBL" id="MFB5945485.1"/>
    </source>
</evidence>
<keyword evidence="1" id="KW-1133">Transmembrane helix</keyword>
<reference evidence="2 3" key="1">
    <citation type="submission" date="2024-04" db="EMBL/GenBank/DDBJ databases">
        <title>Albibacterium profundi sp. nov., isolated from sediment of the Challenger Deep of Mariana Trench.</title>
        <authorList>
            <person name="Wang Y."/>
        </authorList>
    </citation>
    <scope>NUCLEOTIDE SEQUENCE [LARGE SCALE GENOMIC DNA]</scope>
    <source>
        <strain evidence="2 3">RHL897</strain>
    </source>
</reference>
<organism evidence="2 3">
    <name type="scientific">Albibacterium profundi</name>
    <dbReference type="NCBI Taxonomy" id="3134906"/>
    <lineage>
        <taxon>Bacteria</taxon>
        <taxon>Pseudomonadati</taxon>
        <taxon>Bacteroidota</taxon>
        <taxon>Sphingobacteriia</taxon>
        <taxon>Sphingobacteriales</taxon>
        <taxon>Sphingobacteriaceae</taxon>
        <taxon>Albibacterium</taxon>
    </lineage>
</organism>
<accession>A0ABV5CFY5</accession>
<keyword evidence="1" id="KW-0812">Transmembrane</keyword>
<sequence length="407" mass="46843">MTIKRWIKITVFSIFLVAVLGVLLRYKITFSLPVINQKYLQHSHSHFAMAGWITQIIMIFLSHNISTLFGEEHFKKYNFVLFFNLVSAYGMLVSFLFQGYGAVSIFFSTCSILALYYFAVQLWRDMSKAPIKLPSFRWFKASLVFAALSTLGIVFLVYLMMSKNRDINVQQATTYYFLHFQYNGFFFFACFGLFLNILREKAISIQNLSKFFWVYSIATTISYFLSTLWMHFTTGVYLVIAVSGIVLTLGWLWFLKKLKPHLTQLNKSISSQVKWLLLLSATAYTIKVVLQTGSIVPSLNNMAFGYRPIVIGYLHLVFLAVITIFILAYLLDRQYIRYSKLLWIGIVIFIVGIIANEIALMLQGLSAMRYKLLPFINEILFAITALMLIGTCIINIAIQKKINETGK</sequence>
<dbReference type="EMBL" id="JBBVGT010000002">
    <property type="protein sequence ID" value="MFB5945485.1"/>
    <property type="molecule type" value="Genomic_DNA"/>
</dbReference>
<evidence type="ECO:0000313" key="3">
    <source>
        <dbReference type="Proteomes" id="UP001580928"/>
    </source>
</evidence>
<feature type="transmembrane region" description="Helical" evidence="1">
    <location>
        <begin position="236"/>
        <end position="255"/>
    </location>
</feature>
<feature type="transmembrane region" description="Helical" evidence="1">
    <location>
        <begin position="211"/>
        <end position="230"/>
    </location>
</feature>
<feature type="transmembrane region" description="Helical" evidence="1">
    <location>
        <begin position="77"/>
        <end position="97"/>
    </location>
</feature>